<keyword evidence="5" id="KW-0472">Membrane</keyword>
<evidence type="ECO:0000256" key="5">
    <source>
        <dbReference type="ARBA" id="ARBA00023136"/>
    </source>
</evidence>
<accession>A0ABS5NV19</accession>
<comment type="caution">
    <text evidence="7">The sequence shown here is derived from an EMBL/GenBank/DDBJ whole genome shotgun (WGS) entry which is preliminary data.</text>
</comment>
<dbReference type="InterPro" id="IPR027417">
    <property type="entry name" value="P-loop_NTPase"/>
</dbReference>
<dbReference type="PANTHER" id="PTHR10465:SF0">
    <property type="entry name" value="SARCALUMENIN"/>
    <property type="match status" value="1"/>
</dbReference>
<comment type="subcellular location">
    <subcellularLocation>
        <location evidence="1">Membrane</location>
    </subcellularLocation>
</comment>
<sequence>MVQTVLKQDTVDLLRKITALNEYFLSNQDKQSAERAKDLALKLDNQEYSIAFCGHFSAGKSSMINKLIGENLLPSSPIPTSANLVKIRSGEDYAKVIFKEGNSRLYPAPYDYDDVKSYCKDGDHIQSIEISYSETSLPKNAIIMDTPGIDSTDDAHRIATESALHLADLVFYVMDYNHVQSELNFLFTKELASAGKQVFLIINMIDKHREEELSFSQFKQSVVDSFSSWGVTPARIFFTSLKEESHKENEFHSLQQFIADKMAKRKLLLPESVFHSLKKLSSEHLIYLEEKSWNNIEKYESQLSELSSEDRNLLPAKVVELENGLNDIQAALKMTEIDLNNKVDEILKNAYLMPFQTRELAQKYIESRQSGFKVGLFFSKQKTDQEKANRLDSFFSDFSEKVKSQLDWHLKELYLNELKQHDIHDPILLAKAQNFKVVYQKEMIADTFKDGALLSGDYVLQYTNDLADSIKKIAKNSLLELNDLYLNALKLKNQNEYSLFEKELEKFQSYNEAWKSLNNLKEELRLAKLKITELLAGHFPEEEYEEKVEKLLVVSQDVVEVVYHTEGISKDKNGIGKNTEALEKDLQDEKGINIEEKTIKTLVQKLKFTANAVRNVPGFKKMTAELLQKAERIEHKQFTVALFGAFSAGKSSFANALIGNKLLPVSPNPTTAAINKIMPVNEQYGHGTVLVKVKSSQVLFDDVNRSLKVFDLSATDFNEAIERIKKVIANKADFDANEKTHFAFLQAFLKGFENFRQSLGTTIRVDLEEFKDYVAVEEKSCFVEMIEVYYDCELTKKGITLVDTPGADSINARHTGVAFDYIKNSDAILFVTYYNHAFSKADREFLIQLGRVKDSFELDKMFFIVNAIDLANNEDEMNSVLEYVGDQLVQYGIRHPHLFGLSSLKALSEKLEKRQEGKSKIDKFEHSFYSFIRNELMEISVTSAEMEWQRVLDQLQNFIQSSKENKEDRAQKRMLLEKEKKSIHDVIGALDDAIFSQRLDQEADELVFYIKQRVFLRFGDFVKESFNPALLKDDGRNLKKALQMALEDFLQSFGFDFAQEMRATTLRLEAYISKLCKEAQAILVQSAANINQELSFSTFDAKNMEGIDFETAFQNEDRTQFRKALSYFKNPKSFFEKNERKLLSNELEQIMQGPAENYLLTESKRLKDHYQSLLKREFILLLNMLIEQADEYYDGILAVLGDDFPIDQLEKTEKEIANFS</sequence>
<dbReference type="CDD" id="cd09912">
    <property type="entry name" value="DLP_2"/>
    <property type="match status" value="2"/>
</dbReference>
<evidence type="ECO:0000259" key="6">
    <source>
        <dbReference type="Pfam" id="PF00350"/>
    </source>
</evidence>
<dbReference type="Pfam" id="PF00350">
    <property type="entry name" value="Dynamin_N"/>
    <property type="match status" value="2"/>
</dbReference>
<evidence type="ECO:0000256" key="1">
    <source>
        <dbReference type="ARBA" id="ARBA00004370"/>
    </source>
</evidence>
<evidence type="ECO:0000256" key="3">
    <source>
        <dbReference type="ARBA" id="ARBA00022801"/>
    </source>
</evidence>
<proteinExistence type="predicted"/>
<feature type="domain" description="Dynamin N-terminal" evidence="6">
    <location>
        <begin position="50"/>
        <end position="203"/>
    </location>
</feature>
<keyword evidence="4" id="KW-0342">GTP-binding</keyword>
<name>A0ABS5NV19_9BACI</name>
<keyword evidence="3" id="KW-0378">Hydrolase</keyword>
<evidence type="ECO:0000256" key="2">
    <source>
        <dbReference type="ARBA" id="ARBA00022741"/>
    </source>
</evidence>
<evidence type="ECO:0000313" key="7">
    <source>
        <dbReference type="EMBL" id="MBS4190968.1"/>
    </source>
</evidence>
<dbReference type="RefSeq" id="WP_213102441.1">
    <property type="nucleotide sequence ID" value="NZ_JAGYPM010000003.1"/>
</dbReference>
<dbReference type="InterPro" id="IPR045063">
    <property type="entry name" value="Dynamin_N"/>
</dbReference>
<dbReference type="CDD" id="cd00882">
    <property type="entry name" value="Ras_like_GTPase"/>
    <property type="match status" value="1"/>
</dbReference>
<reference evidence="7 8" key="1">
    <citation type="submission" date="2021-05" db="EMBL/GenBank/DDBJ databases">
        <title>Novel Bacillus species.</title>
        <authorList>
            <person name="Liu G."/>
        </authorList>
    </citation>
    <scope>NUCLEOTIDE SEQUENCE [LARGE SCALE GENOMIC DNA]</scope>
    <source>
        <strain evidence="7 8">FJAT-49705</strain>
    </source>
</reference>
<dbReference type="Gene3D" id="3.40.50.300">
    <property type="entry name" value="P-loop containing nucleotide triphosphate hydrolases"/>
    <property type="match status" value="2"/>
</dbReference>
<keyword evidence="2" id="KW-0547">Nucleotide-binding</keyword>
<organism evidence="7 8">
    <name type="scientific">Cytobacillus citreus</name>
    <dbReference type="NCBI Taxonomy" id="2833586"/>
    <lineage>
        <taxon>Bacteria</taxon>
        <taxon>Bacillati</taxon>
        <taxon>Bacillota</taxon>
        <taxon>Bacilli</taxon>
        <taxon>Bacillales</taxon>
        <taxon>Bacillaceae</taxon>
        <taxon>Cytobacillus</taxon>
    </lineage>
</organism>
<feature type="domain" description="Dynamin N-terminal" evidence="6">
    <location>
        <begin position="640"/>
        <end position="867"/>
    </location>
</feature>
<dbReference type="SUPFAM" id="SSF52540">
    <property type="entry name" value="P-loop containing nucleoside triphosphate hydrolases"/>
    <property type="match status" value="2"/>
</dbReference>
<gene>
    <name evidence="7" type="ORF">KHA94_12320</name>
</gene>
<evidence type="ECO:0000313" key="8">
    <source>
        <dbReference type="Proteomes" id="UP000681027"/>
    </source>
</evidence>
<dbReference type="PANTHER" id="PTHR10465">
    <property type="entry name" value="TRANSMEMBRANE GTPASE FZO1"/>
    <property type="match status" value="1"/>
</dbReference>
<dbReference type="InterPro" id="IPR027094">
    <property type="entry name" value="Mitofusin_fam"/>
</dbReference>
<protein>
    <submittedName>
        <fullName evidence="7">Dynamin family GTPase</fullName>
    </submittedName>
</protein>
<dbReference type="Proteomes" id="UP000681027">
    <property type="component" value="Unassembled WGS sequence"/>
</dbReference>
<evidence type="ECO:0000256" key="4">
    <source>
        <dbReference type="ARBA" id="ARBA00023134"/>
    </source>
</evidence>
<dbReference type="EMBL" id="JAGYPM010000003">
    <property type="protein sequence ID" value="MBS4190968.1"/>
    <property type="molecule type" value="Genomic_DNA"/>
</dbReference>
<keyword evidence="8" id="KW-1185">Reference proteome</keyword>